<evidence type="ECO:0000313" key="1">
    <source>
        <dbReference type="EMBL" id="MEQ2303827.1"/>
    </source>
</evidence>
<organism evidence="1 2">
    <name type="scientific">Ameca splendens</name>
    <dbReference type="NCBI Taxonomy" id="208324"/>
    <lineage>
        <taxon>Eukaryota</taxon>
        <taxon>Metazoa</taxon>
        <taxon>Chordata</taxon>
        <taxon>Craniata</taxon>
        <taxon>Vertebrata</taxon>
        <taxon>Euteleostomi</taxon>
        <taxon>Actinopterygii</taxon>
        <taxon>Neopterygii</taxon>
        <taxon>Teleostei</taxon>
        <taxon>Neoteleostei</taxon>
        <taxon>Acanthomorphata</taxon>
        <taxon>Ovalentaria</taxon>
        <taxon>Atherinomorphae</taxon>
        <taxon>Cyprinodontiformes</taxon>
        <taxon>Goodeidae</taxon>
        <taxon>Ameca</taxon>
    </lineage>
</organism>
<reference evidence="1 2" key="1">
    <citation type="submission" date="2021-06" db="EMBL/GenBank/DDBJ databases">
        <authorList>
            <person name="Palmer J.M."/>
        </authorList>
    </citation>
    <scope>NUCLEOTIDE SEQUENCE [LARGE SCALE GENOMIC DNA]</scope>
    <source>
        <strain evidence="1 2">AS_MEX2019</strain>
        <tissue evidence="1">Muscle</tissue>
    </source>
</reference>
<comment type="caution">
    <text evidence="1">The sequence shown here is derived from an EMBL/GenBank/DDBJ whole genome shotgun (WGS) entry which is preliminary data.</text>
</comment>
<dbReference type="EMBL" id="JAHRIP010058191">
    <property type="protein sequence ID" value="MEQ2303827.1"/>
    <property type="molecule type" value="Genomic_DNA"/>
</dbReference>
<evidence type="ECO:0000313" key="2">
    <source>
        <dbReference type="Proteomes" id="UP001469553"/>
    </source>
</evidence>
<name>A0ABV0ZDF9_9TELE</name>
<accession>A0ABV0ZDF9</accession>
<gene>
    <name evidence="1" type="ORF">AMECASPLE_020851</name>
</gene>
<proteinExistence type="predicted"/>
<dbReference type="Proteomes" id="UP001469553">
    <property type="component" value="Unassembled WGS sequence"/>
</dbReference>
<protein>
    <submittedName>
        <fullName evidence="1">Uncharacterized protein</fullName>
    </submittedName>
</protein>
<sequence length="104" mass="11416">MCQFPLGTVWVIRSSSFLWEKWSMLLSDPSADRLIDVLMGWKAPQADGLLLCGRFDGEAAEIPPSANSFKTSVQTCRSNQSPTLGRVLLVPSFPVIPGNSAKYK</sequence>
<keyword evidence="2" id="KW-1185">Reference proteome</keyword>